<dbReference type="InterPro" id="IPR000782">
    <property type="entry name" value="FAS1_domain"/>
</dbReference>
<dbReference type="GeneID" id="42001612"/>
<keyword evidence="4" id="KW-1185">Reference proteome</keyword>
<dbReference type="PANTHER" id="PTHR10900">
    <property type="entry name" value="PERIOSTIN-RELATED"/>
    <property type="match status" value="1"/>
</dbReference>
<dbReference type="RefSeq" id="XP_031027959.1">
    <property type="nucleotide sequence ID" value="XM_031166315.1"/>
</dbReference>
<dbReference type="InterPro" id="IPR050904">
    <property type="entry name" value="Adhesion/Biosynth-related"/>
</dbReference>
<reference evidence="3 4" key="1">
    <citation type="journal article" date="2019" name="Sci. Rep.">
        <title>Comparative genomics of chytrid fungi reveal insights into the obligate biotrophic and pathogenic lifestyle of Synchytrium endobioticum.</title>
        <authorList>
            <person name="van de Vossenberg B.T.L.H."/>
            <person name="Warris S."/>
            <person name="Nguyen H.D.T."/>
            <person name="van Gent-Pelzer M.P.E."/>
            <person name="Joly D.L."/>
            <person name="van de Geest H.C."/>
            <person name="Bonants P.J.M."/>
            <person name="Smith D.S."/>
            <person name="Levesque C.A."/>
            <person name="van der Lee T.A.J."/>
        </authorList>
    </citation>
    <scope>NUCLEOTIDE SEQUENCE [LARGE SCALE GENOMIC DNA]</scope>
    <source>
        <strain evidence="3 4">JEL517</strain>
    </source>
</reference>
<dbReference type="InterPro" id="IPR036378">
    <property type="entry name" value="FAS1_dom_sf"/>
</dbReference>
<sequence length="827" mass="87747">MAGNNSEAANLSARIANFSRSQFNPYNEPMPTKSSKSKRICGPSSLVRLFGALRRVSASVSPKPLNLFLPFGQYIPKEEGMVKVNLECQQHPRQHLPWNRYPVQVVLVDKPKVMAQTRTATQRDEKKIDISKEAFAVLKTKPLGASIEDHIRHVRNRLASQTEHQNNTNVLLPSPIPTAQEGHQVDIDTRSLGMSLHESRQRCVELELELATHRNASNQTGAKRRKVKSAADEVKASAAVKENTNRQAVEFLMVVAKFADSLQNPTDNGIPNQETIVDTCESVLKLLEDQLKTLVEKPVNQDIQTTGGNRSVDLINSMHAILKGVASTATSSILTSPNAKRIRDSQIKLLASVPHSLVVVHQVNAKPTLSLEAISTNHPQPPAAAAAPGNPTASTATTTTLELPSNLIQNGLSQILLDACAHHSDLVVCLIDSLRTEFDQIMVHSKVGKPVTIEEVWMHRIDMQTAWMVVELVTKILKKMKIAAMTVISLSFMQLAATQTIMQILSTYSAAGSGKAYTLNNVTLALRADSSAQALVSQGGSTFFAPVDSSYIPAVTGLGAVATSDYLHAALTYHTLLSTQYNPTLNETNPYSLLETALKAPSAFVNLPSGGQKILAIKGAPTKLKYGQPLQATILDTFVATDGVVNVIDSFMFPPALASVAAGTFGNSKFVSALNATGLTSTVNGLSGVTILVPQDVAFQVAASTLNGYSTAQTTTLLNNHIVKSIVYSTSIVSGQSLNTVGGGSLSFSGTSGLTVTANGVTANVVTSDIPIAGGVMHIIDTVLFTSSGSSNPSTGTNGTAKSDGSRISSATGLSLAGLVAVAALAL</sequence>
<dbReference type="STRING" id="1806994.A0A507CK32"/>
<name>A0A507CK32_9FUNG</name>
<dbReference type="AlphaFoldDB" id="A0A507CK32"/>
<dbReference type="PANTHER" id="PTHR10900:SF77">
    <property type="entry name" value="FI19380P1"/>
    <property type="match status" value="1"/>
</dbReference>
<accession>A0A507CK32</accession>
<feature type="domain" description="FAS1" evidence="2">
    <location>
        <begin position="654"/>
        <end position="784"/>
    </location>
</feature>
<feature type="compositionally biased region" description="Low complexity" evidence="1">
    <location>
        <begin position="383"/>
        <end position="397"/>
    </location>
</feature>
<feature type="region of interest" description="Disordered" evidence="1">
    <location>
        <begin position="375"/>
        <end position="397"/>
    </location>
</feature>
<gene>
    <name evidence="3" type="ORF">SmJEL517_g00386</name>
</gene>
<evidence type="ECO:0000259" key="2">
    <source>
        <dbReference type="PROSITE" id="PS50213"/>
    </source>
</evidence>
<protein>
    <recommendedName>
        <fullName evidence="2">FAS1 domain-containing protein</fullName>
    </recommendedName>
</protein>
<dbReference type="PROSITE" id="PS50213">
    <property type="entry name" value="FAS1"/>
    <property type="match status" value="1"/>
</dbReference>
<dbReference type="Pfam" id="PF02469">
    <property type="entry name" value="Fasciclin"/>
    <property type="match status" value="2"/>
</dbReference>
<evidence type="ECO:0000256" key="1">
    <source>
        <dbReference type="SAM" id="MobiDB-lite"/>
    </source>
</evidence>
<feature type="compositionally biased region" description="Low complexity" evidence="1">
    <location>
        <begin position="789"/>
        <end position="800"/>
    </location>
</feature>
<organism evidence="3 4">
    <name type="scientific">Synchytrium microbalum</name>
    <dbReference type="NCBI Taxonomy" id="1806994"/>
    <lineage>
        <taxon>Eukaryota</taxon>
        <taxon>Fungi</taxon>
        <taxon>Fungi incertae sedis</taxon>
        <taxon>Chytridiomycota</taxon>
        <taxon>Chytridiomycota incertae sedis</taxon>
        <taxon>Chytridiomycetes</taxon>
        <taxon>Synchytriales</taxon>
        <taxon>Synchytriaceae</taxon>
        <taxon>Synchytrium</taxon>
    </lineage>
</organism>
<dbReference type="EMBL" id="QEAO01000001">
    <property type="protein sequence ID" value="TPX38245.1"/>
    <property type="molecule type" value="Genomic_DNA"/>
</dbReference>
<dbReference type="SUPFAM" id="SSF82153">
    <property type="entry name" value="FAS1 domain"/>
    <property type="match status" value="2"/>
</dbReference>
<dbReference type="Gene3D" id="2.30.180.10">
    <property type="entry name" value="FAS1 domain"/>
    <property type="match status" value="2"/>
</dbReference>
<dbReference type="OrthoDB" id="286301at2759"/>
<evidence type="ECO:0000313" key="3">
    <source>
        <dbReference type="EMBL" id="TPX38245.1"/>
    </source>
</evidence>
<feature type="region of interest" description="Disordered" evidence="1">
    <location>
        <begin position="789"/>
        <end position="808"/>
    </location>
</feature>
<proteinExistence type="predicted"/>
<evidence type="ECO:0000313" key="4">
    <source>
        <dbReference type="Proteomes" id="UP000319731"/>
    </source>
</evidence>
<dbReference type="GO" id="GO:0005615">
    <property type="term" value="C:extracellular space"/>
    <property type="evidence" value="ECO:0007669"/>
    <property type="project" value="TreeGrafter"/>
</dbReference>
<dbReference type="Proteomes" id="UP000319731">
    <property type="component" value="Unassembled WGS sequence"/>
</dbReference>
<comment type="caution">
    <text evidence="3">The sequence shown here is derived from an EMBL/GenBank/DDBJ whole genome shotgun (WGS) entry which is preliminary data.</text>
</comment>
<dbReference type="SMART" id="SM00554">
    <property type="entry name" value="FAS1"/>
    <property type="match status" value="1"/>
</dbReference>